<dbReference type="AlphaFoldDB" id="A0A1T5JQ71"/>
<name>A0A1T5JQ71_9MICO</name>
<keyword evidence="3" id="KW-1185">Reference proteome</keyword>
<dbReference type="Proteomes" id="UP000189777">
    <property type="component" value="Unassembled WGS sequence"/>
</dbReference>
<organism evidence="2 3">
    <name type="scientific">Krasilnikoviella flava</name>
    <dbReference type="NCBI Taxonomy" id="526729"/>
    <lineage>
        <taxon>Bacteria</taxon>
        <taxon>Bacillati</taxon>
        <taxon>Actinomycetota</taxon>
        <taxon>Actinomycetes</taxon>
        <taxon>Micrococcales</taxon>
        <taxon>Promicromonosporaceae</taxon>
        <taxon>Krasilnikoviella</taxon>
    </lineage>
</organism>
<sequence>MTAMPIDPILRSRGGALFRLPFTKRRRIRAAAEVERELTAWGLIVPNEQAGDTVSTATQADADSTSDRRRPVQQGKAASEESGAPEDLASALNPHIEIDTQVSDRGAESTPSGRSASLFTTRTQMGRLLANLAAEGVVQRQPSEPSDIWKTKSSFGDLGVKFDFVPKLWLTTPSRRDETTNEGSRIARLVRELAAETDSTQRSVLAQALLQELPSSAEEGPTLHGLSLALGRLEEDMSEESSAPATGGEQAQGDASPGHDPQEG</sequence>
<gene>
    <name evidence="2" type="ORF">SAMN04324258_1622</name>
</gene>
<feature type="compositionally biased region" description="Polar residues" evidence="1">
    <location>
        <begin position="51"/>
        <end position="63"/>
    </location>
</feature>
<feature type="compositionally biased region" description="Polar residues" evidence="1">
    <location>
        <begin position="109"/>
        <end position="120"/>
    </location>
</feature>
<protein>
    <submittedName>
        <fullName evidence="2">Uncharacterized protein</fullName>
    </submittedName>
</protein>
<evidence type="ECO:0000313" key="2">
    <source>
        <dbReference type="EMBL" id="SKC53551.1"/>
    </source>
</evidence>
<proteinExistence type="predicted"/>
<feature type="region of interest" description="Disordered" evidence="1">
    <location>
        <begin position="51"/>
        <end position="86"/>
    </location>
</feature>
<reference evidence="2 3" key="1">
    <citation type="submission" date="2017-02" db="EMBL/GenBank/DDBJ databases">
        <authorList>
            <person name="Peterson S.W."/>
        </authorList>
    </citation>
    <scope>NUCLEOTIDE SEQUENCE [LARGE SCALE GENOMIC DNA]</scope>
    <source>
        <strain evidence="2 3">DSM 21481</strain>
    </source>
</reference>
<evidence type="ECO:0000256" key="1">
    <source>
        <dbReference type="SAM" id="MobiDB-lite"/>
    </source>
</evidence>
<accession>A0A1T5JQ71</accession>
<feature type="region of interest" description="Disordered" evidence="1">
    <location>
        <begin position="214"/>
        <end position="264"/>
    </location>
</feature>
<dbReference type="EMBL" id="FUZQ01000002">
    <property type="protein sequence ID" value="SKC53551.1"/>
    <property type="molecule type" value="Genomic_DNA"/>
</dbReference>
<evidence type="ECO:0000313" key="3">
    <source>
        <dbReference type="Proteomes" id="UP000189777"/>
    </source>
</evidence>
<feature type="region of interest" description="Disordered" evidence="1">
    <location>
        <begin position="101"/>
        <end position="120"/>
    </location>
</feature>